<dbReference type="AlphaFoldDB" id="A0A165GII3"/>
<protein>
    <recommendedName>
        <fullName evidence="2">DUF6534 domain-containing protein</fullName>
    </recommendedName>
</protein>
<dbReference type="EMBL" id="KV427609">
    <property type="protein sequence ID" value="KZT10395.1"/>
    <property type="molecule type" value="Genomic_DNA"/>
</dbReference>
<proteinExistence type="predicted"/>
<keyword evidence="1" id="KW-0472">Membrane</keyword>
<evidence type="ECO:0000313" key="4">
    <source>
        <dbReference type="Proteomes" id="UP000076871"/>
    </source>
</evidence>
<evidence type="ECO:0000256" key="1">
    <source>
        <dbReference type="SAM" id="Phobius"/>
    </source>
</evidence>
<feature type="domain" description="DUF6534" evidence="2">
    <location>
        <begin position="172"/>
        <end position="252"/>
    </location>
</feature>
<sequence length="252" mass="27998">MELGDTFGALLVGIFISAILFGVTNLQVFIYFKSYSNDPTWTKLSVCYLWVLDALQLAFSFHVAYFNLIVNYFNPPGLLRLAWSFKAQDIVGSVAISSVQTLYAIRVWSLDKALNRGKRIRGVMPITVAILTCAGYAATIVLCYTLVSVKSDSTLRLLGEKWIMYYTLSIWVGVDVAIAGCMSFLLFRSRTGFRRTDSMITVLMLYTLSTGTITTLCSLLAIATTAALPKTFVFAAVEFSQTKLYVNSFMAM</sequence>
<feature type="transmembrane region" description="Helical" evidence="1">
    <location>
        <begin position="6"/>
        <end position="32"/>
    </location>
</feature>
<dbReference type="PANTHER" id="PTHR40465">
    <property type="entry name" value="CHROMOSOME 1, WHOLE GENOME SHOTGUN SEQUENCE"/>
    <property type="match status" value="1"/>
</dbReference>
<dbReference type="Pfam" id="PF20152">
    <property type="entry name" value="DUF6534"/>
    <property type="match status" value="1"/>
</dbReference>
<gene>
    <name evidence="3" type="ORF">LAESUDRAFT_423687</name>
</gene>
<dbReference type="OrthoDB" id="2535105at2759"/>
<dbReference type="InterPro" id="IPR045339">
    <property type="entry name" value="DUF6534"/>
</dbReference>
<feature type="transmembrane region" description="Helical" evidence="1">
    <location>
        <begin position="90"/>
        <end position="110"/>
    </location>
</feature>
<feature type="transmembrane region" description="Helical" evidence="1">
    <location>
        <begin position="44"/>
        <end position="70"/>
    </location>
</feature>
<dbReference type="STRING" id="1314785.A0A165GII3"/>
<feature type="transmembrane region" description="Helical" evidence="1">
    <location>
        <begin position="163"/>
        <end position="187"/>
    </location>
</feature>
<keyword evidence="1" id="KW-1133">Transmembrane helix</keyword>
<dbReference type="RefSeq" id="XP_040768135.1">
    <property type="nucleotide sequence ID" value="XM_040902401.1"/>
</dbReference>
<reference evidence="3 4" key="1">
    <citation type="journal article" date="2016" name="Mol. Biol. Evol.">
        <title>Comparative Genomics of Early-Diverging Mushroom-Forming Fungi Provides Insights into the Origins of Lignocellulose Decay Capabilities.</title>
        <authorList>
            <person name="Nagy L.G."/>
            <person name="Riley R."/>
            <person name="Tritt A."/>
            <person name="Adam C."/>
            <person name="Daum C."/>
            <person name="Floudas D."/>
            <person name="Sun H."/>
            <person name="Yadav J.S."/>
            <person name="Pangilinan J."/>
            <person name="Larsson K.H."/>
            <person name="Matsuura K."/>
            <person name="Barry K."/>
            <person name="Labutti K."/>
            <person name="Kuo R."/>
            <person name="Ohm R.A."/>
            <person name="Bhattacharya S.S."/>
            <person name="Shirouzu T."/>
            <person name="Yoshinaga Y."/>
            <person name="Martin F.M."/>
            <person name="Grigoriev I.V."/>
            <person name="Hibbett D.S."/>
        </authorList>
    </citation>
    <scope>NUCLEOTIDE SEQUENCE [LARGE SCALE GENOMIC DNA]</scope>
    <source>
        <strain evidence="3 4">93-53</strain>
    </source>
</reference>
<dbReference type="GeneID" id="63819432"/>
<keyword evidence="1" id="KW-0812">Transmembrane</keyword>
<evidence type="ECO:0000313" key="3">
    <source>
        <dbReference type="EMBL" id="KZT10395.1"/>
    </source>
</evidence>
<organism evidence="3 4">
    <name type="scientific">Laetiporus sulphureus 93-53</name>
    <dbReference type="NCBI Taxonomy" id="1314785"/>
    <lineage>
        <taxon>Eukaryota</taxon>
        <taxon>Fungi</taxon>
        <taxon>Dikarya</taxon>
        <taxon>Basidiomycota</taxon>
        <taxon>Agaricomycotina</taxon>
        <taxon>Agaricomycetes</taxon>
        <taxon>Polyporales</taxon>
        <taxon>Laetiporus</taxon>
    </lineage>
</organism>
<feature type="transmembrane region" description="Helical" evidence="1">
    <location>
        <begin position="122"/>
        <end position="147"/>
    </location>
</feature>
<feature type="transmembrane region" description="Helical" evidence="1">
    <location>
        <begin position="199"/>
        <end position="223"/>
    </location>
</feature>
<dbReference type="Proteomes" id="UP000076871">
    <property type="component" value="Unassembled WGS sequence"/>
</dbReference>
<name>A0A165GII3_9APHY</name>
<accession>A0A165GII3</accession>
<dbReference type="PANTHER" id="PTHR40465:SF1">
    <property type="entry name" value="DUF6534 DOMAIN-CONTAINING PROTEIN"/>
    <property type="match status" value="1"/>
</dbReference>
<keyword evidence="4" id="KW-1185">Reference proteome</keyword>
<evidence type="ECO:0000259" key="2">
    <source>
        <dbReference type="Pfam" id="PF20152"/>
    </source>
</evidence>
<dbReference type="InParanoid" id="A0A165GII3"/>